<keyword evidence="3" id="KW-1185">Reference proteome</keyword>
<dbReference type="AlphaFoldDB" id="A0ABD0KUE5"/>
<accession>A0ABD0KUE5</accession>
<dbReference type="Proteomes" id="UP001519460">
    <property type="component" value="Unassembled WGS sequence"/>
</dbReference>
<sequence length="102" mass="11573">MFTGFKVRSVFVQDTFLLYCHLLMKLLTALHIKPDRVTTPCPSQTSQPIHKDTAGAEWNKKTSQVYRMHRTLINIWPDANDAVGVGDHSNDRRSDEACPSSE</sequence>
<feature type="region of interest" description="Disordered" evidence="1">
    <location>
        <begin position="80"/>
        <end position="102"/>
    </location>
</feature>
<evidence type="ECO:0000256" key="1">
    <source>
        <dbReference type="SAM" id="MobiDB-lite"/>
    </source>
</evidence>
<reference evidence="2 3" key="1">
    <citation type="journal article" date="2023" name="Sci. Data">
        <title>Genome assembly of the Korean intertidal mud-creeper Batillaria attramentaria.</title>
        <authorList>
            <person name="Patra A.K."/>
            <person name="Ho P.T."/>
            <person name="Jun S."/>
            <person name="Lee S.J."/>
            <person name="Kim Y."/>
            <person name="Won Y.J."/>
        </authorList>
    </citation>
    <scope>NUCLEOTIDE SEQUENCE [LARGE SCALE GENOMIC DNA]</scope>
    <source>
        <strain evidence="2">Wonlab-2016</strain>
    </source>
</reference>
<dbReference type="EMBL" id="JACVVK020000124">
    <property type="protein sequence ID" value="KAK7490641.1"/>
    <property type="molecule type" value="Genomic_DNA"/>
</dbReference>
<comment type="caution">
    <text evidence="2">The sequence shown here is derived from an EMBL/GenBank/DDBJ whole genome shotgun (WGS) entry which is preliminary data.</text>
</comment>
<gene>
    <name evidence="2" type="ORF">BaRGS_00018058</name>
</gene>
<evidence type="ECO:0000313" key="3">
    <source>
        <dbReference type="Proteomes" id="UP001519460"/>
    </source>
</evidence>
<organism evidence="2 3">
    <name type="scientific">Batillaria attramentaria</name>
    <dbReference type="NCBI Taxonomy" id="370345"/>
    <lineage>
        <taxon>Eukaryota</taxon>
        <taxon>Metazoa</taxon>
        <taxon>Spiralia</taxon>
        <taxon>Lophotrochozoa</taxon>
        <taxon>Mollusca</taxon>
        <taxon>Gastropoda</taxon>
        <taxon>Caenogastropoda</taxon>
        <taxon>Sorbeoconcha</taxon>
        <taxon>Cerithioidea</taxon>
        <taxon>Batillariidae</taxon>
        <taxon>Batillaria</taxon>
    </lineage>
</organism>
<protein>
    <submittedName>
        <fullName evidence="2">Uncharacterized protein</fullName>
    </submittedName>
</protein>
<proteinExistence type="predicted"/>
<evidence type="ECO:0000313" key="2">
    <source>
        <dbReference type="EMBL" id="KAK7490641.1"/>
    </source>
</evidence>
<name>A0ABD0KUE5_9CAEN</name>